<evidence type="ECO:0000256" key="4">
    <source>
        <dbReference type="ARBA" id="ARBA00022989"/>
    </source>
</evidence>
<dbReference type="InterPro" id="IPR017452">
    <property type="entry name" value="GPCR_Rhodpsn_7TM"/>
</dbReference>
<evidence type="ECO:0000313" key="12">
    <source>
        <dbReference type="Proteomes" id="UP000887569"/>
    </source>
</evidence>
<feature type="region of interest" description="Disordered" evidence="9">
    <location>
        <begin position="486"/>
        <end position="526"/>
    </location>
</feature>
<keyword evidence="5" id="KW-0297">G-protein coupled receptor</keyword>
<feature type="domain" description="G-protein coupled receptors family 1 profile" evidence="11">
    <location>
        <begin position="46"/>
        <end position="330"/>
    </location>
</feature>
<keyword evidence="6 10" id="KW-0472">Membrane</keyword>
<evidence type="ECO:0000256" key="1">
    <source>
        <dbReference type="ARBA" id="ARBA00004651"/>
    </source>
</evidence>
<evidence type="ECO:0000256" key="9">
    <source>
        <dbReference type="SAM" id="MobiDB-lite"/>
    </source>
</evidence>
<keyword evidence="7" id="KW-0675">Receptor</keyword>
<dbReference type="GO" id="GO:0004930">
    <property type="term" value="F:G protein-coupled receptor activity"/>
    <property type="evidence" value="ECO:0007669"/>
    <property type="project" value="UniProtKB-KW"/>
</dbReference>
<feature type="transmembrane region" description="Helical" evidence="10">
    <location>
        <begin position="312"/>
        <end position="333"/>
    </location>
</feature>
<dbReference type="Proteomes" id="UP000887569">
    <property type="component" value="Unplaced"/>
</dbReference>
<evidence type="ECO:0000256" key="5">
    <source>
        <dbReference type="ARBA" id="ARBA00023040"/>
    </source>
</evidence>
<dbReference type="WBParaSite" id="PgR005X_g226_t03">
    <property type="protein sequence ID" value="PgR005X_g226_t03"/>
    <property type="gene ID" value="PgR005X_g226"/>
</dbReference>
<feature type="transmembrane region" description="Helical" evidence="10">
    <location>
        <begin position="30"/>
        <end position="53"/>
    </location>
</feature>
<accession>A0A915ADR9</accession>
<dbReference type="Gene3D" id="1.20.1070.10">
    <property type="entry name" value="Rhodopsin 7-helix transmembrane proteins"/>
    <property type="match status" value="1"/>
</dbReference>
<evidence type="ECO:0000256" key="10">
    <source>
        <dbReference type="SAM" id="Phobius"/>
    </source>
</evidence>
<dbReference type="PROSITE" id="PS50262">
    <property type="entry name" value="G_PROTEIN_RECEP_F1_2"/>
    <property type="match status" value="1"/>
</dbReference>
<protein>
    <submittedName>
        <fullName evidence="13">G-protein coupled receptors family 1 profile domain-containing protein</fullName>
    </submittedName>
</protein>
<organism evidence="12 13">
    <name type="scientific">Parascaris univalens</name>
    <name type="common">Nematode worm</name>
    <dbReference type="NCBI Taxonomy" id="6257"/>
    <lineage>
        <taxon>Eukaryota</taxon>
        <taxon>Metazoa</taxon>
        <taxon>Ecdysozoa</taxon>
        <taxon>Nematoda</taxon>
        <taxon>Chromadorea</taxon>
        <taxon>Rhabditida</taxon>
        <taxon>Spirurina</taxon>
        <taxon>Ascaridomorpha</taxon>
        <taxon>Ascaridoidea</taxon>
        <taxon>Ascarididae</taxon>
        <taxon>Parascaris</taxon>
    </lineage>
</organism>
<feature type="transmembrane region" description="Helical" evidence="10">
    <location>
        <begin position="65"/>
        <end position="87"/>
    </location>
</feature>
<dbReference type="PANTHER" id="PTHR24249:SF424">
    <property type="entry name" value="G-PROTEIN COUPLED RECEPTORS FAMILY 1 PROFILE DOMAIN-CONTAINING PROTEIN"/>
    <property type="match status" value="1"/>
</dbReference>
<evidence type="ECO:0000256" key="2">
    <source>
        <dbReference type="ARBA" id="ARBA00022475"/>
    </source>
</evidence>
<evidence type="ECO:0000256" key="8">
    <source>
        <dbReference type="ARBA" id="ARBA00023224"/>
    </source>
</evidence>
<dbReference type="InterPro" id="IPR050569">
    <property type="entry name" value="TAAR"/>
</dbReference>
<dbReference type="AlphaFoldDB" id="A0A915ADR9"/>
<proteinExistence type="predicted"/>
<dbReference type="PANTHER" id="PTHR24249">
    <property type="entry name" value="HISTAMINE RECEPTOR-RELATED G-PROTEIN COUPLED RECEPTOR"/>
    <property type="match status" value="1"/>
</dbReference>
<dbReference type="Pfam" id="PF00001">
    <property type="entry name" value="7tm_1"/>
    <property type="match status" value="1"/>
</dbReference>
<evidence type="ECO:0000256" key="6">
    <source>
        <dbReference type="ARBA" id="ARBA00023136"/>
    </source>
</evidence>
<evidence type="ECO:0000313" key="13">
    <source>
        <dbReference type="WBParaSite" id="PgR005X_g226_t03"/>
    </source>
</evidence>
<keyword evidence="12" id="KW-1185">Reference proteome</keyword>
<name>A0A915ADR9_PARUN</name>
<keyword evidence="3 10" id="KW-0812">Transmembrane</keyword>
<evidence type="ECO:0000256" key="3">
    <source>
        <dbReference type="ARBA" id="ARBA00022692"/>
    </source>
</evidence>
<keyword evidence="8" id="KW-0807">Transducer</keyword>
<feature type="transmembrane region" description="Helical" evidence="10">
    <location>
        <begin position="279"/>
        <end position="300"/>
    </location>
</feature>
<sequence>MKATPISSSADDSSAVLKLDKNNVLSTADLFVFTGLESLGCLAVLGNLCLIVVLIRVKYVSRASFILILSLAIADVLHGLVTTFYFYPPIALKRHHLSIFVMRIFNIIDWTAWAITLTHMSAICLDRLTAIMLYGRYSMTVTVKRIRTFSVSCWVVFTTANTVFFFFDACCMILPLKDHEYYSFGYHPNDTKFRGSGILNYTNVYVYAYTPVEIITIVVLLISNPITLIQLYRRRKRKQALRQASAMLIAMSMKMGQRTLSGEARETAIRKANRQQQRIMVQISIITVIFFSYMSSYYLSYYVFSISNKWSIVFHSFFYSTTHMINPVIYFICNGEMRNQLKEAIRVFWLYATCRGKSSIDEFAYSCSKSTHGDKCALHFVDRCRCSWHKCDHSCAVVGPANKINSTLPTETSPLFSSNSQYKSMAIRRLSIRMDKTSSSLTHLICTMTPTQSDSLLTRTKASSIRFDEKSNKIVVDIINDSGNHIQGADSGISQKQSSFKKGNDYETNTTLNTDNLTPEATRRSSQELIRQRTSLLHRLIASLSADEHQDGSEYSSSDDDVFLSSSSSNSLIQTKLPTQSYSEEFTSFCAPLDHSVMRLSSTMDALPAALTSVSQNPFHTSDLASQHISEEDSRPLLQSCPTDDDNNTSLFELNRSAPALGCSSLKGEMMQNPPTAAVKNVQRSENNAEQDAFNGKCDETNPSMQVEHLVHSITEG</sequence>
<feature type="transmembrane region" description="Helical" evidence="10">
    <location>
        <begin position="149"/>
        <end position="176"/>
    </location>
</feature>
<keyword evidence="2" id="KW-1003">Cell membrane</keyword>
<feature type="compositionally biased region" description="Polar residues" evidence="9">
    <location>
        <begin position="492"/>
        <end position="501"/>
    </location>
</feature>
<dbReference type="CDD" id="cd00637">
    <property type="entry name" value="7tm_classA_rhodopsin-like"/>
    <property type="match status" value="1"/>
</dbReference>
<feature type="compositionally biased region" description="Low complexity" evidence="9">
    <location>
        <begin position="508"/>
        <end position="518"/>
    </location>
</feature>
<dbReference type="PRINTS" id="PR00237">
    <property type="entry name" value="GPCRRHODOPSN"/>
</dbReference>
<feature type="transmembrane region" description="Helical" evidence="10">
    <location>
        <begin position="107"/>
        <end position="128"/>
    </location>
</feature>
<keyword evidence="4 10" id="KW-1133">Transmembrane helix</keyword>
<dbReference type="InterPro" id="IPR000276">
    <property type="entry name" value="GPCR_Rhodpsn"/>
</dbReference>
<reference evidence="13" key="1">
    <citation type="submission" date="2022-11" db="UniProtKB">
        <authorList>
            <consortium name="WormBaseParasite"/>
        </authorList>
    </citation>
    <scope>IDENTIFICATION</scope>
</reference>
<evidence type="ECO:0000256" key="7">
    <source>
        <dbReference type="ARBA" id="ARBA00023170"/>
    </source>
</evidence>
<comment type="subcellular location">
    <subcellularLocation>
        <location evidence="1">Cell membrane</location>
        <topology evidence="1">Multi-pass membrane protein</topology>
    </subcellularLocation>
</comment>
<feature type="transmembrane region" description="Helical" evidence="10">
    <location>
        <begin position="214"/>
        <end position="232"/>
    </location>
</feature>
<evidence type="ECO:0000259" key="11">
    <source>
        <dbReference type="PROSITE" id="PS50262"/>
    </source>
</evidence>
<dbReference type="SUPFAM" id="SSF81321">
    <property type="entry name" value="Family A G protein-coupled receptor-like"/>
    <property type="match status" value="1"/>
</dbReference>
<dbReference type="GO" id="GO:0005886">
    <property type="term" value="C:plasma membrane"/>
    <property type="evidence" value="ECO:0007669"/>
    <property type="project" value="UniProtKB-SubCell"/>
</dbReference>